<sequence>MSQESYEQIFFNEIGLAQYIQQELELKHSTVDLPVKLIRPGGPRLTKEGAKRHRLRCSLHGCSFSGYYDDNRKDGSILLRVIHPHDHTNVTVPAAPKRRRMSRAAHMVTVDQVRKSGTDDSIHETRLPSDQMRADIYHTPTSRTFRHIVSKYVKEEPVVTTTKRYIPRLAAVADDTLTGQKIRIPVLASILHSAEDPTLSFLCKRMLEAKNLLDQSQWNVEGLFIAHCDGKLWLRGNNTTGQTGSGSTAVWQVAFNRLRIPRVEEIGHIVVSAGSVFVQTMRGVYAWGNNAHGKLGVTSTDPTIYTPRKVDLPSRCDVTVLSSQHSTLFSAPGNGIFIAGLAAPIQHRDDVPVSFIRPTYIPGTGLAFKMWTDSESTAIFQTPQALMAYGHIDGGRLGISPDTTETHTMGTISVVSAPIPVPDGMTVETVVMTPDNVFILTDQCRCLVSGTNKHGQLGLQHTRPINTPELLPFNVESVVSSEEASIFMSSGKTMVVGDNTYHQLPITEQHTVVPTEVLLPSGAPFRVFLAKRAMFLHRNDGRWVVRGDNARGRLGIHTNDLVATEWCEISMFAVHEILADGDDHVFVTNDGLYRIEGNIMMPVTESTSFDMIPAILQV</sequence>
<dbReference type="GO" id="GO:0005737">
    <property type="term" value="C:cytoplasm"/>
    <property type="evidence" value="ECO:0007669"/>
    <property type="project" value="TreeGrafter"/>
</dbReference>
<feature type="repeat" description="RCC1" evidence="1">
    <location>
        <begin position="282"/>
        <end position="332"/>
    </location>
</feature>
<keyword evidence="3" id="KW-1185">Reference proteome</keyword>
<accession>A0A8J6AZQ9</accession>
<dbReference type="EMBL" id="JAHDYR010000067">
    <property type="protein sequence ID" value="KAG9389852.1"/>
    <property type="molecule type" value="Genomic_DNA"/>
</dbReference>
<comment type="caution">
    <text evidence="2">The sequence shown here is derived from an EMBL/GenBank/DDBJ whole genome shotgun (WGS) entry which is preliminary data.</text>
</comment>
<reference evidence="2" key="1">
    <citation type="submission" date="2021-05" db="EMBL/GenBank/DDBJ databases">
        <title>A free-living protist that lacks canonical eukaryotic 1 DNA replication and segregation systems.</title>
        <authorList>
            <person name="Salas-Leiva D.E."/>
            <person name="Tromer E.C."/>
            <person name="Curtis B.A."/>
            <person name="Jerlstrom-Hultqvist J."/>
            <person name="Kolisko M."/>
            <person name="Yi Z."/>
            <person name="Salas-Leiva J.S."/>
            <person name="Gallot-Lavallee L."/>
            <person name="Kops G.J.P.L."/>
            <person name="Archibald J.M."/>
            <person name="Simpson A.G.B."/>
            <person name="Roger A.J."/>
        </authorList>
    </citation>
    <scope>NUCLEOTIDE SEQUENCE</scope>
    <source>
        <strain evidence="2">BICM</strain>
    </source>
</reference>
<dbReference type="SUPFAM" id="SSF50985">
    <property type="entry name" value="RCC1/BLIP-II"/>
    <property type="match status" value="1"/>
</dbReference>
<evidence type="ECO:0000256" key="1">
    <source>
        <dbReference type="PROSITE-ProRule" id="PRU00235"/>
    </source>
</evidence>
<dbReference type="Pfam" id="PF00415">
    <property type="entry name" value="RCC1"/>
    <property type="match status" value="1"/>
</dbReference>
<dbReference type="InterPro" id="IPR000408">
    <property type="entry name" value="Reg_chr_condens"/>
</dbReference>
<protein>
    <submittedName>
        <fullName evidence="2">Regulator of chromosome condensation (RCC1) repeat</fullName>
    </submittedName>
</protein>
<proteinExistence type="predicted"/>
<dbReference type="Proteomes" id="UP000717585">
    <property type="component" value="Unassembled WGS sequence"/>
</dbReference>
<evidence type="ECO:0000313" key="3">
    <source>
        <dbReference type="Proteomes" id="UP000717585"/>
    </source>
</evidence>
<dbReference type="InterPro" id="IPR051553">
    <property type="entry name" value="Ran_GTPase-activating"/>
</dbReference>
<dbReference type="PANTHER" id="PTHR45982:SF1">
    <property type="entry name" value="REGULATOR OF CHROMOSOME CONDENSATION"/>
    <property type="match status" value="1"/>
</dbReference>
<gene>
    <name evidence="2" type="ORF">J8273_8531</name>
</gene>
<name>A0A8J6AZQ9_9EUKA</name>
<dbReference type="PROSITE" id="PS50012">
    <property type="entry name" value="RCC1_3"/>
    <property type="match status" value="1"/>
</dbReference>
<dbReference type="GO" id="GO:0005085">
    <property type="term" value="F:guanyl-nucleotide exchange factor activity"/>
    <property type="evidence" value="ECO:0007669"/>
    <property type="project" value="TreeGrafter"/>
</dbReference>
<dbReference type="Gene3D" id="2.130.10.30">
    <property type="entry name" value="Regulator of chromosome condensation 1/beta-lactamase-inhibitor protein II"/>
    <property type="match status" value="2"/>
</dbReference>
<dbReference type="InterPro" id="IPR009091">
    <property type="entry name" value="RCC1/BLIP-II"/>
</dbReference>
<evidence type="ECO:0000313" key="2">
    <source>
        <dbReference type="EMBL" id="KAG9389852.1"/>
    </source>
</evidence>
<dbReference type="PANTHER" id="PTHR45982">
    <property type="entry name" value="REGULATOR OF CHROMOSOME CONDENSATION"/>
    <property type="match status" value="1"/>
</dbReference>
<organism evidence="2 3">
    <name type="scientific">Carpediemonas membranifera</name>
    <dbReference type="NCBI Taxonomy" id="201153"/>
    <lineage>
        <taxon>Eukaryota</taxon>
        <taxon>Metamonada</taxon>
        <taxon>Carpediemonas-like organisms</taxon>
        <taxon>Carpediemonas</taxon>
    </lineage>
</organism>
<dbReference type="AlphaFoldDB" id="A0A8J6AZQ9"/>